<dbReference type="OrthoDB" id="6263033at2759"/>
<dbReference type="AlphaFoldDB" id="A0A1D1V0V3"/>
<protein>
    <recommendedName>
        <fullName evidence="1">Endonuclease/exonuclease/phosphatase domain-containing protein</fullName>
    </recommendedName>
</protein>
<dbReference type="InterPro" id="IPR005135">
    <property type="entry name" value="Endo/exonuclease/phosphatase"/>
</dbReference>
<reference evidence="2 3" key="1">
    <citation type="journal article" date="2016" name="Nat. Commun.">
        <title>Extremotolerant tardigrade genome and improved radiotolerance of human cultured cells by tardigrade-unique protein.</title>
        <authorList>
            <person name="Hashimoto T."/>
            <person name="Horikawa D.D."/>
            <person name="Saito Y."/>
            <person name="Kuwahara H."/>
            <person name="Kozuka-Hata H."/>
            <person name="Shin-I T."/>
            <person name="Minakuchi Y."/>
            <person name="Ohishi K."/>
            <person name="Motoyama A."/>
            <person name="Aizu T."/>
            <person name="Enomoto A."/>
            <person name="Kondo K."/>
            <person name="Tanaka S."/>
            <person name="Hara Y."/>
            <person name="Koshikawa S."/>
            <person name="Sagara H."/>
            <person name="Miura T."/>
            <person name="Yokobori S."/>
            <person name="Miyagawa K."/>
            <person name="Suzuki Y."/>
            <person name="Kubo T."/>
            <person name="Oyama M."/>
            <person name="Kohara Y."/>
            <person name="Fujiyama A."/>
            <person name="Arakawa K."/>
            <person name="Katayama T."/>
            <person name="Toyoda A."/>
            <person name="Kunieda T."/>
        </authorList>
    </citation>
    <scope>NUCLEOTIDE SEQUENCE [LARGE SCALE GENOMIC DNA]</scope>
    <source>
        <strain evidence="2 3">YOKOZUNA-1</strain>
    </source>
</reference>
<evidence type="ECO:0000313" key="2">
    <source>
        <dbReference type="EMBL" id="GAU93592.1"/>
    </source>
</evidence>
<evidence type="ECO:0000313" key="3">
    <source>
        <dbReference type="Proteomes" id="UP000186922"/>
    </source>
</evidence>
<dbReference type="GO" id="GO:0031012">
    <property type="term" value="C:extracellular matrix"/>
    <property type="evidence" value="ECO:0007669"/>
    <property type="project" value="TreeGrafter"/>
</dbReference>
<organism evidence="2 3">
    <name type="scientific">Ramazzottius varieornatus</name>
    <name type="common">Water bear</name>
    <name type="synonym">Tardigrade</name>
    <dbReference type="NCBI Taxonomy" id="947166"/>
    <lineage>
        <taxon>Eukaryota</taxon>
        <taxon>Metazoa</taxon>
        <taxon>Ecdysozoa</taxon>
        <taxon>Tardigrada</taxon>
        <taxon>Eutardigrada</taxon>
        <taxon>Parachela</taxon>
        <taxon>Hypsibioidea</taxon>
        <taxon>Ramazzottiidae</taxon>
        <taxon>Ramazzottius</taxon>
    </lineage>
</organism>
<proteinExistence type="predicted"/>
<dbReference type="PANTHER" id="PTHR33395:SF22">
    <property type="entry name" value="REVERSE TRANSCRIPTASE DOMAIN-CONTAINING PROTEIN"/>
    <property type="match status" value="1"/>
</dbReference>
<comment type="caution">
    <text evidence="2">The sequence shown here is derived from an EMBL/GenBank/DDBJ whole genome shotgun (WGS) entry which is preliminary data.</text>
</comment>
<name>A0A1D1V0V3_RAMVA</name>
<dbReference type="GO" id="GO:0003824">
    <property type="term" value="F:catalytic activity"/>
    <property type="evidence" value="ECO:0007669"/>
    <property type="project" value="InterPro"/>
</dbReference>
<feature type="domain" description="Endonuclease/exonuclease/phosphatase" evidence="1">
    <location>
        <begin position="4"/>
        <end position="192"/>
    </location>
</feature>
<dbReference type="Gene3D" id="3.60.10.10">
    <property type="entry name" value="Endonuclease/exonuclease/phosphatase"/>
    <property type="match status" value="1"/>
</dbReference>
<accession>A0A1D1V0V3</accession>
<dbReference type="Pfam" id="PF03372">
    <property type="entry name" value="Exo_endo_phos"/>
    <property type="match status" value="1"/>
</dbReference>
<dbReference type="InterPro" id="IPR036691">
    <property type="entry name" value="Endo/exonu/phosph_ase_sf"/>
</dbReference>
<dbReference type="PANTHER" id="PTHR33395">
    <property type="entry name" value="TRANSCRIPTASE, PUTATIVE-RELATED-RELATED"/>
    <property type="match status" value="1"/>
</dbReference>
<dbReference type="GO" id="GO:0061343">
    <property type="term" value="P:cell adhesion involved in heart morphogenesis"/>
    <property type="evidence" value="ECO:0007669"/>
    <property type="project" value="TreeGrafter"/>
</dbReference>
<evidence type="ECO:0000259" key="1">
    <source>
        <dbReference type="Pfam" id="PF03372"/>
    </source>
</evidence>
<dbReference type="EMBL" id="BDGG01000002">
    <property type="protein sequence ID" value="GAU93592.1"/>
    <property type="molecule type" value="Genomic_DNA"/>
</dbReference>
<gene>
    <name evidence="2" type="primary">RvY_05512</name>
    <name evidence="2" type="synonym">RvY_05512.1</name>
    <name evidence="2" type="ORF">RvY_05512-1</name>
</gene>
<dbReference type="GO" id="GO:0007508">
    <property type="term" value="P:larval heart development"/>
    <property type="evidence" value="ECO:0007669"/>
    <property type="project" value="TreeGrafter"/>
</dbReference>
<dbReference type="Proteomes" id="UP000186922">
    <property type="component" value="Unassembled WGS sequence"/>
</dbReference>
<keyword evidence="3" id="KW-1185">Reference proteome</keyword>
<sequence>MEERKADVVALVETWAEKSTAHCLIVDPDQYDLFRKDREGCRKESGGGVAIAVKKGLQAIRMTSMEVDGLEVMWIKLICLRPNVLIGVIYAPSYDTDVFSKLRSSMERIPPFLRRNVILVGDFNCPKITWDGDASRKSERDRDLILLRKEFKLWQKVIGTTRTRAKSKSSLDQLFVTQLGLVRNTRVIDPPAASCDHLAFETKVMLMTPKFKTKPKLIWKIDGEKTSALDQSYHRLIGEKYLI</sequence>
<dbReference type="SUPFAM" id="SSF56219">
    <property type="entry name" value="DNase I-like"/>
    <property type="match status" value="1"/>
</dbReference>